<keyword evidence="2" id="KW-1185">Reference proteome</keyword>
<feature type="compositionally biased region" description="Low complexity" evidence="1">
    <location>
        <begin position="1"/>
        <end position="22"/>
    </location>
</feature>
<accession>A0A1I8F631</accession>
<reference evidence="3" key="1">
    <citation type="submission" date="2016-11" db="UniProtKB">
        <authorList>
            <consortium name="WormBaseParasite"/>
        </authorList>
    </citation>
    <scope>IDENTIFICATION</scope>
</reference>
<evidence type="ECO:0000313" key="2">
    <source>
        <dbReference type="Proteomes" id="UP000095280"/>
    </source>
</evidence>
<dbReference type="Proteomes" id="UP000095280">
    <property type="component" value="Unplaced"/>
</dbReference>
<dbReference type="AlphaFoldDB" id="A0A1I8F631"/>
<dbReference type="WBParaSite" id="maker-unitig_21981-snap-gene-0.2-mRNA-1">
    <property type="protein sequence ID" value="maker-unitig_21981-snap-gene-0.2-mRNA-1"/>
    <property type="gene ID" value="maker-unitig_21981-snap-gene-0.2"/>
</dbReference>
<name>A0A1I8F631_9PLAT</name>
<evidence type="ECO:0000313" key="3">
    <source>
        <dbReference type="WBParaSite" id="maker-unitig_21981-snap-gene-0.2-mRNA-1"/>
    </source>
</evidence>
<protein>
    <submittedName>
        <fullName evidence="3">Protein Smaug</fullName>
    </submittedName>
</protein>
<evidence type="ECO:0000256" key="1">
    <source>
        <dbReference type="SAM" id="MobiDB-lite"/>
    </source>
</evidence>
<feature type="region of interest" description="Disordered" evidence="1">
    <location>
        <begin position="1"/>
        <end position="23"/>
    </location>
</feature>
<proteinExistence type="predicted"/>
<organism evidence="2 3">
    <name type="scientific">Macrostomum lignano</name>
    <dbReference type="NCBI Taxonomy" id="282301"/>
    <lineage>
        <taxon>Eukaryota</taxon>
        <taxon>Metazoa</taxon>
        <taxon>Spiralia</taxon>
        <taxon>Lophotrochozoa</taxon>
        <taxon>Platyhelminthes</taxon>
        <taxon>Rhabditophora</taxon>
        <taxon>Macrostomorpha</taxon>
        <taxon>Macrostomida</taxon>
        <taxon>Macrostomidae</taxon>
        <taxon>Macrostomum</taxon>
    </lineage>
</organism>
<sequence>QAALVSPQQQQQQQSNSQNNQPAVSACANLQIVRKQQPGSGDMRNQAAEGRQFCLRLGKNSAKQAQSVGRRRPASCLGGPNCRPGLDAATGAVLGRGCDLKTG</sequence>